<dbReference type="InterPro" id="IPR009711">
    <property type="entry name" value="UPF0473"/>
</dbReference>
<evidence type="ECO:0000313" key="2">
    <source>
        <dbReference type="Proteomes" id="UP000070160"/>
    </source>
</evidence>
<dbReference type="RefSeq" id="WP_036257295.1">
    <property type="nucleotide sequence ID" value="NZ_KQ960952.1"/>
</dbReference>
<sequence>MEHTVDKSNEVIEVELVTMVGEDGSEVYCLEKEHFTYAGKEFAMLVPVADDSDDFSVDKDILAAEEEEGIIARVEEEDGKTIFVSPTDEEFDGVLQVIQELETVD</sequence>
<accession>A0A134CF62</accession>
<dbReference type="Proteomes" id="UP000070160">
    <property type="component" value="Unassembled WGS sequence"/>
</dbReference>
<dbReference type="STRING" id="1588748.HMPREF3182_00909"/>
<gene>
    <name evidence="1" type="ORF">HMPREF3182_00909</name>
</gene>
<keyword evidence="2" id="KW-1185">Reference proteome</keyword>
<protein>
    <recommendedName>
        <fullName evidence="3">DUF1292 domain-containing protein</fullName>
    </recommendedName>
</protein>
<reference evidence="2" key="1">
    <citation type="submission" date="2016-01" db="EMBL/GenBank/DDBJ databases">
        <authorList>
            <person name="Mitreva M."/>
            <person name="Pepin K.H."/>
            <person name="Mihindukulasuriya K.A."/>
            <person name="Fulton R."/>
            <person name="Fronick C."/>
            <person name="O'Laughlin M."/>
            <person name="Miner T."/>
            <person name="Herter B."/>
            <person name="Rosa B.A."/>
            <person name="Cordes M."/>
            <person name="Tomlinson C."/>
            <person name="Wollam A."/>
            <person name="Palsikar V.B."/>
            <person name="Mardis E.R."/>
            <person name="Wilson R.K."/>
        </authorList>
    </citation>
    <scope>NUCLEOTIDE SEQUENCE [LARGE SCALE GENOMIC DNA]</scope>
    <source>
        <strain evidence="2">KA00182</strain>
    </source>
</reference>
<evidence type="ECO:0000313" key="1">
    <source>
        <dbReference type="EMBL" id="KXB90829.1"/>
    </source>
</evidence>
<dbReference type="EMBL" id="LSDT01000043">
    <property type="protein sequence ID" value="KXB90829.1"/>
    <property type="molecule type" value="Genomic_DNA"/>
</dbReference>
<organism evidence="1 2">
    <name type="scientific">Megasphaera hutchinsoni</name>
    <dbReference type="NCBI Taxonomy" id="1588748"/>
    <lineage>
        <taxon>Bacteria</taxon>
        <taxon>Bacillati</taxon>
        <taxon>Bacillota</taxon>
        <taxon>Negativicutes</taxon>
        <taxon>Veillonellales</taxon>
        <taxon>Veillonellaceae</taxon>
        <taxon>Megasphaera</taxon>
    </lineage>
</organism>
<dbReference type="PATRIC" id="fig|1588748.3.peg.874"/>
<dbReference type="Pfam" id="PF06949">
    <property type="entry name" value="DUF1292"/>
    <property type="match status" value="1"/>
</dbReference>
<evidence type="ECO:0008006" key="3">
    <source>
        <dbReference type="Google" id="ProtNLM"/>
    </source>
</evidence>
<name>A0A134CF62_9FIRM</name>
<proteinExistence type="predicted"/>
<dbReference type="AlphaFoldDB" id="A0A134CF62"/>
<comment type="caution">
    <text evidence="1">The sequence shown here is derived from an EMBL/GenBank/DDBJ whole genome shotgun (WGS) entry which is preliminary data.</text>
</comment>